<comment type="caution">
    <text evidence="1">The sequence shown here is derived from an EMBL/GenBank/DDBJ whole genome shotgun (WGS) entry which is preliminary data.</text>
</comment>
<gene>
    <name evidence="1" type="ORF">S01H1_65049</name>
</gene>
<protein>
    <submittedName>
        <fullName evidence="1">Uncharacterized protein</fullName>
    </submittedName>
</protein>
<dbReference type="AlphaFoldDB" id="X0WSW9"/>
<evidence type="ECO:0000313" key="1">
    <source>
        <dbReference type="EMBL" id="GAG34044.1"/>
    </source>
</evidence>
<name>X0WSW9_9ZZZZ</name>
<dbReference type="EMBL" id="BARS01042920">
    <property type="protein sequence ID" value="GAG34044.1"/>
    <property type="molecule type" value="Genomic_DNA"/>
</dbReference>
<sequence>MLLATGKLRGPVTCPVAQTHTFENFHGPPPVMAIAIE</sequence>
<proteinExistence type="predicted"/>
<feature type="non-terminal residue" evidence="1">
    <location>
        <position position="37"/>
    </location>
</feature>
<organism evidence="1">
    <name type="scientific">marine sediment metagenome</name>
    <dbReference type="NCBI Taxonomy" id="412755"/>
    <lineage>
        <taxon>unclassified sequences</taxon>
        <taxon>metagenomes</taxon>
        <taxon>ecological metagenomes</taxon>
    </lineage>
</organism>
<reference evidence="1" key="1">
    <citation type="journal article" date="2014" name="Front. Microbiol.">
        <title>High frequency of phylogenetically diverse reductive dehalogenase-homologous genes in deep subseafloor sedimentary metagenomes.</title>
        <authorList>
            <person name="Kawai M."/>
            <person name="Futagami T."/>
            <person name="Toyoda A."/>
            <person name="Takaki Y."/>
            <person name="Nishi S."/>
            <person name="Hori S."/>
            <person name="Arai W."/>
            <person name="Tsubouchi T."/>
            <person name="Morono Y."/>
            <person name="Uchiyama I."/>
            <person name="Ito T."/>
            <person name="Fujiyama A."/>
            <person name="Inagaki F."/>
            <person name="Takami H."/>
        </authorList>
    </citation>
    <scope>NUCLEOTIDE SEQUENCE</scope>
    <source>
        <strain evidence="1">Expedition CK06-06</strain>
    </source>
</reference>
<accession>X0WSW9</accession>